<name>A0A8I1GI64_9HYPH</name>
<feature type="transmembrane region" description="Helical" evidence="1">
    <location>
        <begin position="78"/>
        <end position="100"/>
    </location>
</feature>
<feature type="transmembrane region" description="Helical" evidence="1">
    <location>
        <begin position="408"/>
        <end position="426"/>
    </location>
</feature>
<keyword evidence="1" id="KW-0472">Membrane</keyword>
<evidence type="ECO:0000313" key="2">
    <source>
        <dbReference type="EMBL" id="MBJ7544681.1"/>
    </source>
</evidence>
<evidence type="ECO:0000256" key="1">
    <source>
        <dbReference type="SAM" id="Phobius"/>
    </source>
</evidence>
<dbReference type="AlphaFoldDB" id="A0A8I1GI64"/>
<dbReference type="EMBL" id="JAEMUK010000080">
    <property type="protein sequence ID" value="MBJ7544681.1"/>
    <property type="molecule type" value="Genomic_DNA"/>
</dbReference>
<keyword evidence="3" id="KW-1185">Reference proteome</keyword>
<organism evidence="2 3">
    <name type="scientific">Rhodomicrobium udaipurense</name>
    <dbReference type="NCBI Taxonomy" id="1202716"/>
    <lineage>
        <taxon>Bacteria</taxon>
        <taxon>Pseudomonadati</taxon>
        <taxon>Pseudomonadota</taxon>
        <taxon>Alphaproteobacteria</taxon>
        <taxon>Hyphomicrobiales</taxon>
        <taxon>Hyphomicrobiaceae</taxon>
        <taxon>Rhodomicrobium</taxon>
    </lineage>
</organism>
<feature type="transmembrane region" description="Helical" evidence="1">
    <location>
        <begin position="212"/>
        <end position="230"/>
    </location>
</feature>
<sequence length="485" mass="52630">MLDLDATTKIALYASLWGVILLLELTRLSRPRFGTVGLPFVLLMGFTMMHCAALVHLVPGYDHTHDVYLASMNYSRETVADGLEASFLAMLAAFLGFLLADRNAVPAEPQQEVADAQALAVVRRRSLQFLVVGASGLLIQTGTTMMGLTLPGFQAALFGARSLVAVGAIGLIFYTYRSVGSRRALILTLIFAASVPTLFLITTAILEDSLVLAIAIFAFYLTLSRGTGAFSPIVRNITLMAAAITFAVVFAAGYMQTRDVLRETLRYGGDVETALKTTQDLAESFDSSTVFDNSTLALLDGRLNQNVFVGLAIEYLRIFPNLQADGETLLLALAGGVPRFLWPDKPERGGSAFMAKYTGLTFHEEATFGVGLIFEFYINFLYFGVFFGFLLLGYVMRRIDIAAVRAMALNDIVALTPFYLIGIAIIQPLSDLFFIVTGIFAALLVGWAVTVAARVFPVRVALPRRYDPPTHAFAAASAPGHQPQP</sequence>
<dbReference type="Proteomes" id="UP000623250">
    <property type="component" value="Unassembled WGS sequence"/>
</dbReference>
<proteinExistence type="predicted"/>
<keyword evidence="1" id="KW-1133">Transmembrane helix</keyword>
<protein>
    <recommendedName>
        <fullName evidence="4">Oligosaccharide repeat unit polymerase</fullName>
    </recommendedName>
</protein>
<keyword evidence="1" id="KW-0812">Transmembrane</keyword>
<evidence type="ECO:0008006" key="4">
    <source>
        <dbReference type="Google" id="ProtNLM"/>
    </source>
</evidence>
<feature type="transmembrane region" description="Helical" evidence="1">
    <location>
        <begin position="155"/>
        <end position="174"/>
    </location>
</feature>
<gene>
    <name evidence="2" type="ORF">JDN41_14095</name>
</gene>
<comment type="caution">
    <text evidence="2">The sequence shown here is derived from an EMBL/GenBank/DDBJ whole genome shotgun (WGS) entry which is preliminary data.</text>
</comment>
<feature type="transmembrane region" description="Helical" evidence="1">
    <location>
        <begin position="186"/>
        <end position="206"/>
    </location>
</feature>
<feature type="transmembrane region" description="Helical" evidence="1">
    <location>
        <begin position="237"/>
        <end position="255"/>
    </location>
</feature>
<feature type="transmembrane region" description="Helical" evidence="1">
    <location>
        <begin position="376"/>
        <end position="396"/>
    </location>
</feature>
<evidence type="ECO:0000313" key="3">
    <source>
        <dbReference type="Proteomes" id="UP000623250"/>
    </source>
</evidence>
<dbReference type="RefSeq" id="WP_052037361.1">
    <property type="nucleotide sequence ID" value="NZ_JAEMUK010000080.1"/>
</dbReference>
<feature type="transmembrane region" description="Helical" evidence="1">
    <location>
        <begin position="432"/>
        <end position="456"/>
    </location>
</feature>
<accession>A0A8I1GI64</accession>
<feature type="transmembrane region" description="Helical" evidence="1">
    <location>
        <begin position="37"/>
        <end position="58"/>
    </location>
</feature>
<feature type="transmembrane region" description="Helical" evidence="1">
    <location>
        <begin position="6"/>
        <end position="25"/>
    </location>
</feature>
<reference evidence="2 3" key="1">
    <citation type="submission" date="2020-12" db="EMBL/GenBank/DDBJ databases">
        <title>Revised draft genomes of Rhodomicrobium vannielii ATCC 17100 and Rhodomicrobium udaipurense JA643.</title>
        <authorList>
            <person name="Conners E.M."/>
            <person name="Davenport E.J."/>
            <person name="Bose A."/>
        </authorList>
    </citation>
    <scope>NUCLEOTIDE SEQUENCE [LARGE SCALE GENOMIC DNA]</scope>
    <source>
        <strain evidence="2 3">JA643</strain>
    </source>
</reference>
<feature type="transmembrane region" description="Helical" evidence="1">
    <location>
        <begin position="129"/>
        <end position="149"/>
    </location>
</feature>